<proteinExistence type="predicted"/>
<organism evidence="2 3">
    <name type="scientific">Pedobacter lithocola</name>
    <dbReference type="NCBI Taxonomy" id="1908239"/>
    <lineage>
        <taxon>Bacteria</taxon>
        <taxon>Pseudomonadati</taxon>
        <taxon>Bacteroidota</taxon>
        <taxon>Sphingobacteriia</taxon>
        <taxon>Sphingobacteriales</taxon>
        <taxon>Sphingobacteriaceae</taxon>
        <taxon>Pedobacter</taxon>
    </lineage>
</organism>
<evidence type="ECO:0000259" key="1">
    <source>
        <dbReference type="Pfam" id="PF00144"/>
    </source>
</evidence>
<dbReference type="InterPro" id="IPR050789">
    <property type="entry name" value="Diverse_Enzym_Activities"/>
</dbReference>
<dbReference type="Gene3D" id="3.40.710.10">
    <property type="entry name" value="DD-peptidase/beta-lactamase superfamily"/>
    <property type="match status" value="1"/>
</dbReference>
<dbReference type="SUPFAM" id="SSF56601">
    <property type="entry name" value="beta-lactamase/transpeptidase-like"/>
    <property type="match status" value="1"/>
</dbReference>
<evidence type="ECO:0000313" key="2">
    <source>
        <dbReference type="EMBL" id="MFC4212256.1"/>
    </source>
</evidence>
<keyword evidence="3" id="KW-1185">Reference proteome</keyword>
<feature type="domain" description="Beta-lactamase-related" evidence="1">
    <location>
        <begin position="22"/>
        <end position="320"/>
    </location>
</feature>
<dbReference type="Pfam" id="PF00144">
    <property type="entry name" value="Beta-lactamase"/>
    <property type="match status" value="1"/>
</dbReference>
<sequence length="345" mass="38976">MQRVICFLIFSFIVQKTNAQSFADKLLADSSVTGLQISYSKKGKITTIIAGFSDSETKQKVTSKTIFQAASLSKVVLAYICLELANKKQIDLDKPLISYYEYPRIKNDSAAKMITARMVLMHTSGLPNWTENPLKKSWATSPLSTSFEPGTYWKYSGEGFVFLQLAIQNILKKDLEQIAEEMVFKPLVMNNSSFIWKEEFESVAAFGHDDKSEQTQRVPFFLPNAAFSLLTTASDYQTFLNAFCHKYLSNLLSDSVAVYDAKEPKPSAKSLFWGLGIGIQENELGKMLWHWGDNGDFQNFFMINPEKDEILVCFTNSANGLKIMKPVLSHFFDTKNWPAASWLGN</sequence>
<dbReference type="RefSeq" id="WP_378986039.1">
    <property type="nucleotide sequence ID" value="NZ_JBHSBW010000011.1"/>
</dbReference>
<dbReference type="EMBL" id="JBHSBW010000011">
    <property type="protein sequence ID" value="MFC4212256.1"/>
    <property type="molecule type" value="Genomic_DNA"/>
</dbReference>
<dbReference type="PANTHER" id="PTHR43283">
    <property type="entry name" value="BETA-LACTAMASE-RELATED"/>
    <property type="match status" value="1"/>
</dbReference>
<accession>A0ABV8PD66</accession>
<dbReference type="InterPro" id="IPR012338">
    <property type="entry name" value="Beta-lactam/transpept-like"/>
</dbReference>
<name>A0ABV8PD66_9SPHI</name>
<protein>
    <submittedName>
        <fullName evidence="2">Serine hydrolase domain-containing protein</fullName>
        <ecNumber evidence="2">3.-.-.-</ecNumber>
    </submittedName>
</protein>
<comment type="caution">
    <text evidence="2">The sequence shown here is derived from an EMBL/GenBank/DDBJ whole genome shotgun (WGS) entry which is preliminary data.</text>
</comment>
<dbReference type="GO" id="GO:0016787">
    <property type="term" value="F:hydrolase activity"/>
    <property type="evidence" value="ECO:0007669"/>
    <property type="project" value="UniProtKB-KW"/>
</dbReference>
<reference evidence="3" key="1">
    <citation type="journal article" date="2019" name="Int. J. Syst. Evol. Microbiol.">
        <title>The Global Catalogue of Microorganisms (GCM) 10K type strain sequencing project: providing services to taxonomists for standard genome sequencing and annotation.</title>
        <authorList>
            <consortium name="The Broad Institute Genomics Platform"/>
            <consortium name="The Broad Institute Genome Sequencing Center for Infectious Disease"/>
            <person name="Wu L."/>
            <person name="Ma J."/>
        </authorList>
    </citation>
    <scope>NUCLEOTIDE SEQUENCE [LARGE SCALE GENOMIC DNA]</scope>
    <source>
        <strain evidence="3">CCM 8691</strain>
    </source>
</reference>
<dbReference type="Proteomes" id="UP001595789">
    <property type="component" value="Unassembled WGS sequence"/>
</dbReference>
<dbReference type="PANTHER" id="PTHR43283:SF18">
    <property type="match status" value="1"/>
</dbReference>
<keyword evidence="2" id="KW-0378">Hydrolase</keyword>
<gene>
    <name evidence="2" type="ORF">ACFOWA_13750</name>
</gene>
<dbReference type="EC" id="3.-.-.-" evidence="2"/>
<evidence type="ECO:0000313" key="3">
    <source>
        <dbReference type="Proteomes" id="UP001595789"/>
    </source>
</evidence>
<dbReference type="InterPro" id="IPR001466">
    <property type="entry name" value="Beta-lactam-related"/>
</dbReference>